<dbReference type="InterPro" id="IPR010982">
    <property type="entry name" value="Lambda_DNA-bd_dom_sf"/>
</dbReference>
<dbReference type="Gene3D" id="1.10.260.40">
    <property type="entry name" value="lambda repressor-like DNA-binding domains"/>
    <property type="match status" value="1"/>
</dbReference>
<dbReference type="InterPro" id="IPR001387">
    <property type="entry name" value="Cro/C1-type_HTH"/>
</dbReference>
<evidence type="ECO:0000313" key="3">
    <source>
        <dbReference type="Proteomes" id="UP001325248"/>
    </source>
</evidence>
<organism evidence="2 3">
    <name type="scientific">Blautia producta</name>
    <dbReference type="NCBI Taxonomy" id="33035"/>
    <lineage>
        <taxon>Bacteria</taxon>
        <taxon>Bacillati</taxon>
        <taxon>Bacillota</taxon>
        <taxon>Clostridia</taxon>
        <taxon>Lachnospirales</taxon>
        <taxon>Lachnospiraceae</taxon>
        <taxon>Blautia</taxon>
    </lineage>
</organism>
<gene>
    <name evidence="2" type="ORF">BLCOC_06690</name>
</gene>
<reference evidence="2" key="1">
    <citation type="submission" date="2023-10" db="EMBL/GenBank/DDBJ databases">
        <title>Genome sequence of Blautia coccoides DSM 935.</title>
        <authorList>
            <person name="Boeer T."/>
            <person name="Bengelsdorf F.R."/>
            <person name="Daniel R."/>
            <person name="Poehlein A."/>
        </authorList>
    </citation>
    <scope>NUCLEOTIDE SEQUENCE [LARGE SCALE GENOMIC DNA]</scope>
    <source>
        <strain evidence="2">DSM 935</strain>
    </source>
</reference>
<name>A0ABZ0U6W0_9FIRM</name>
<dbReference type="SUPFAM" id="SSF47413">
    <property type="entry name" value="lambda repressor-like DNA-binding domains"/>
    <property type="match status" value="1"/>
</dbReference>
<dbReference type="CDD" id="cd00093">
    <property type="entry name" value="HTH_XRE"/>
    <property type="match status" value="1"/>
</dbReference>
<dbReference type="Pfam" id="PF01381">
    <property type="entry name" value="HTH_3"/>
    <property type="match status" value="1"/>
</dbReference>
<dbReference type="PROSITE" id="PS50943">
    <property type="entry name" value="HTH_CROC1"/>
    <property type="match status" value="1"/>
</dbReference>
<evidence type="ECO:0000313" key="2">
    <source>
        <dbReference type="EMBL" id="WPX72333.1"/>
    </source>
</evidence>
<keyword evidence="3" id="KW-1185">Reference proteome</keyword>
<dbReference type="Proteomes" id="UP001325248">
    <property type="component" value="Chromosome"/>
</dbReference>
<proteinExistence type="predicted"/>
<evidence type="ECO:0000259" key="1">
    <source>
        <dbReference type="PROSITE" id="PS50943"/>
    </source>
</evidence>
<dbReference type="SMART" id="SM00530">
    <property type="entry name" value="HTH_XRE"/>
    <property type="match status" value="1"/>
</dbReference>
<protein>
    <recommendedName>
        <fullName evidence="1">HTH cro/C1-type domain-containing protein</fullName>
    </recommendedName>
</protein>
<accession>A0ABZ0U6W0</accession>
<sequence>MKEEYWWIADMIKRLRLERGLTQEELAELADISVSHLSKIEAHIRIAGMETYLRIMKSLDAPKGEQLLKLAPVSERRMLRQRFWYLIEDCNTKEMRALLKSMEGVKKGLREINISIKDDS</sequence>
<feature type="domain" description="HTH cro/C1-type" evidence="1">
    <location>
        <begin position="12"/>
        <end position="66"/>
    </location>
</feature>
<dbReference type="EMBL" id="CP136422">
    <property type="protein sequence ID" value="WPX72333.1"/>
    <property type="molecule type" value="Genomic_DNA"/>
</dbReference>